<feature type="transmembrane region" description="Helical" evidence="7">
    <location>
        <begin position="151"/>
        <end position="170"/>
    </location>
</feature>
<evidence type="ECO:0000256" key="2">
    <source>
        <dbReference type="ARBA" id="ARBA00007362"/>
    </source>
</evidence>
<dbReference type="PANTHER" id="PTHR42920:SF5">
    <property type="entry name" value="EAMA DOMAIN-CONTAINING PROTEIN"/>
    <property type="match status" value="1"/>
</dbReference>
<comment type="caution">
    <text evidence="9">The sequence shown here is derived from an EMBL/GenBank/DDBJ whole genome shotgun (WGS) entry which is preliminary data.</text>
</comment>
<gene>
    <name evidence="9" type="ORF">DMP06_07565</name>
</gene>
<dbReference type="GO" id="GO:0005886">
    <property type="term" value="C:plasma membrane"/>
    <property type="evidence" value="ECO:0007669"/>
    <property type="project" value="UniProtKB-SubCell"/>
</dbReference>
<keyword evidence="10" id="KW-1185">Reference proteome</keyword>
<organism evidence="9 10">
    <name type="scientific">Slackia equolifaciens</name>
    <dbReference type="NCBI Taxonomy" id="498718"/>
    <lineage>
        <taxon>Bacteria</taxon>
        <taxon>Bacillati</taxon>
        <taxon>Actinomycetota</taxon>
        <taxon>Coriobacteriia</taxon>
        <taxon>Eggerthellales</taxon>
        <taxon>Eggerthellaceae</taxon>
        <taxon>Slackia</taxon>
    </lineage>
</organism>
<keyword evidence="3" id="KW-1003">Cell membrane</keyword>
<accession>A0A3N0AWD3</accession>
<evidence type="ECO:0000313" key="10">
    <source>
        <dbReference type="Proteomes" id="UP000269591"/>
    </source>
</evidence>
<evidence type="ECO:0000256" key="3">
    <source>
        <dbReference type="ARBA" id="ARBA00022475"/>
    </source>
</evidence>
<feature type="transmembrane region" description="Helical" evidence="7">
    <location>
        <begin position="121"/>
        <end position="145"/>
    </location>
</feature>
<evidence type="ECO:0000256" key="1">
    <source>
        <dbReference type="ARBA" id="ARBA00004651"/>
    </source>
</evidence>
<evidence type="ECO:0000256" key="5">
    <source>
        <dbReference type="ARBA" id="ARBA00022989"/>
    </source>
</evidence>
<dbReference type="InterPro" id="IPR051258">
    <property type="entry name" value="Diverse_Substrate_Transporter"/>
</dbReference>
<dbReference type="Pfam" id="PF00892">
    <property type="entry name" value="EamA"/>
    <property type="match status" value="2"/>
</dbReference>
<keyword evidence="4 7" id="KW-0812">Transmembrane</keyword>
<dbReference type="InterPro" id="IPR037185">
    <property type="entry name" value="EmrE-like"/>
</dbReference>
<dbReference type="OrthoDB" id="9804865at2"/>
<name>A0A3N0AWD3_9ACTN</name>
<feature type="transmembrane region" description="Helical" evidence="7">
    <location>
        <begin position="244"/>
        <end position="264"/>
    </location>
</feature>
<evidence type="ECO:0000313" key="9">
    <source>
        <dbReference type="EMBL" id="RNL39183.1"/>
    </source>
</evidence>
<feature type="transmembrane region" description="Helical" evidence="7">
    <location>
        <begin position="213"/>
        <end position="232"/>
    </location>
</feature>
<keyword evidence="5 7" id="KW-1133">Transmembrane helix</keyword>
<feature type="transmembrane region" description="Helical" evidence="7">
    <location>
        <begin position="66"/>
        <end position="89"/>
    </location>
</feature>
<dbReference type="EMBL" id="QIBX01000013">
    <property type="protein sequence ID" value="RNL39183.1"/>
    <property type="molecule type" value="Genomic_DNA"/>
</dbReference>
<comment type="similarity">
    <text evidence="2">Belongs to the EamA transporter family.</text>
</comment>
<protein>
    <submittedName>
        <fullName evidence="9">EamA family transporter</fullName>
    </submittedName>
</protein>
<feature type="transmembrane region" description="Helical" evidence="7">
    <location>
        <begin position="35"/>
        <end position="54"/>
    </location>
</feature>
<evidence type="ECO:0000256" key="4">
    <source>
        <dbReference type="ARBA" id="ARBA00022692"/>
    </source>
</evidence>
<evidence type="ECO:0000256" key="7">
    <source>
        <dbReference type="SAM" id="Phobius"/>
    </source>
</evidence>
<sequence>MKKSWMFVLLVVLQTAIYGAANVVMKVAYSDIPPLWCTALRFGIAFFVFMLLFGRDIGSQLRCAGLRAWLPSSIFMGAAFITSGLSVNLTSATNAGFFIALPMLFAPAFALVLIRRPYRLSVAVLQIAVLMGLYLLCCNGGALAIGPGELVGLASSACFAAALVLSERDLSGANAHVDAKGLSATQTGVTFAFALVGALAFEPMPAFVQVSTVSWAAIAFLALFGTCLAFFLQNTVLAHLPSATVSVVLCAEPVFTAALSAIVLGEYLGAMGIAGAAIVVACTVAATLLDESPQKTSRGFMQKFMHAHRSRLPRRRSAPLVDND</sequence>
<dbReference type="AlphaFoldDB" id="A0A3N0AWD3"/>
<keyword evidence="6 7" id="KW-0472">Membrane</keyword>
<proteinExistence type="inferred from homology"/>
<dbReference type="PANTHER" id="PTHR42920">
    <property type="entry name" value="OS03G0707200 PROTEIN-RELATED"/>
    <property type="match status" value="1"/>
</dbReference>
<dbReference type="InterPro" id="IPR000620">
    <property type="entry name" value="EamA_dom"/>
</dbReference>
<feature type="domain" description="EamA" evidence="8">
    <location>
        <begin position="7"/>
        <end position="136"/>
    </location>
</feature>
<dbReference type="Proteomes" id="UP000269591">
    <property type="component" value="Unassembled WGS sequence"/>
</dbReference>
<feature type="transmembrane region" description="Helical" evidence="7">
    <location>
        <begin position="95"/>
        <end position="114"/>
    </location>
</feature>
<evidence type="ECO:0000259" key="8">
    <source>
        <dbReference type="Pfam" id="PF00892"/>
    </source>
</evidence>
<dbReference type="SUPFAM" id="SSF103481">
    <property type="entry name" value="Multidrug resistance efflux transporter EmrE"/>
    <property type="match status" value="1"/>
</dbReference>
<evidence type="ECO:0000256" key="6">
    <source>
        <dbReference type="ARBA" id="ARBA00023136"/>
    </source>
</evidence>
<comment type="subcellular location">
    <subcellularLocation>
        <location evidence="1">Cell membrane</location>
        <topology evidence="1">Multi-pass membrane protein</topology>
    </subcellularLocation>
</comment>
<reference evidence="10" key="1">
    <citation type="submission" date="2018-05" db="EMBL/GenBank/DDBJ databases">
        <title>Genome Sequencing of selected type strains of the family Eggerthellaceae.</title>
        <authorList>
            <person name="Danylec N."/>
            <person name="Stoll D.A."/>
            <person name="Doetsch A."/>
            <person name="Huch M."/>
        </authorList>
    </citation>
    <scope>NUCLEOTIDE SEQUENCE [LARGE SCALE GENOMIC DNA]</scope>
    <source>
        <strain evidence="10">DSM 24851</strain>
    </source>
</reference>
<feature type="transmembrane region" description="Helical" evidence="7">
    <location>
        <begin position="270"/>
        <end position="289"/>
    </location>
</feature>
<feature type="domain" description="EamA" evidence="8">
    <location>
        <begin position="147"/>
        <end position="283"/>
    </location>
</feature>
<feature type="transmembrane region" description="Helical" evidence="7">
    <location>
        <begin position="182"/>
        <end position="201"/>
    </location>
</feature>